<keyword evidence="4 6" id="KW-0472">Membrane</keyword>
<feature type="transmembrane region" description="Helical" evidence="6">
    <location>
        <begin position="481"/>
        <end position="501"/>
    </location>
</feature>
<feature type="transmembrane region" description="Helical" evidence="6">
    <location>
        <begin position="363"/>
        <end position="382"/>
    </location>
</feature>
<feature type="transmembrane region" description="Helical" evidence="6">
    <location>
        <begin position="103"/>
        <end position="129"/>
    </location>
</feature>
<feature type="transmembrane region" description="Helical" evidence="6">
    <location>
        <begin position="324"/>
        <end position="343"/>
    </location>
</feature>
<dbReference type="PANTHER" id="PTHR14255:SF3">
    <property type="entry name" value="SULFITE EXPORTER TAUE_SAFE FAMILY PROTEIN 5-RELATED"/>
    <property type="match status" value="1"/>
</dbReference>
<evidence type="ECO:0000256" key="6">
    <source>
        <dbReference type="SAM" id="Phobius"/>
    </source>
</evidence>
<organism evidence="8 9">
    <name type="scientific">Aphanomyces stellatus</name>
    <dbReference type="NCBI Taxonomy" id="120398"/>
    <lineage>
        <taxon>Eukaryota</taxon>
        <taxon>Sar</taxon>
        <taxon>Stramenopiles</taxon>
        <taxon>Oomycota</taxon>
        <taxon>Saprolegniomycetes</taxon>
        <taxon>Saprolegniales</taxon>
        <taxon>Verrucalvaceae</taxon>
        <taxon>Aphanomyces</taxon>
    </lineage>
</organism>
<reference evidence="8 9" key="1">
    <citation type="submission" date="2019-03" db="EMBL/GenBank/DDBJ databases">
        <authorList>
            <person name="Gaulin E."/>
            <person name="Dumas B."/>
        </authorList>
    </citation>
    <scope>NUCLEOTIDE SEQUENCE [LARGE SCALE GENOMIC DNA]</scope>
    <source>
        <strain evidence="8">CBS 568.67</strain>
    </source>
</reference>
<evidence type="ECO:0000256" key="2">
    <source>
        <dbReference type="ARBA" id="ARBA00022692"/>
    </source>
</evidence>
<evidence type="ECO:0000313" key="8">
    <source>
        <dbReference type="EMBL" id="VFT88925.1"/>
    </source>
</evidence>
<sequence>MDTPPLRPPSLMAAKSKRRTYRAIAALLAVASLLLLAYSGSRNHITSIVRRALKQDGHMTASCSTDADCREFGTTRRPQVCIDKFCAPRPLFPLNSVDLAGTIGAFVCILISSGGGLGGGGLLVPLYIIVLGFSSHDAIPLSKATIFGSALASCLLNFRQKHPLVPHRQLIDYEVMVMMEPMTLAGTIIGVSMNKVCPEWVITILLVVLLSKTSQRMVTKGKSIWQQEDAKDRAIAAKVLAHWTDLVLARKHSPAVVACARKWRQAATVTAAHVVSVELSSVVEADDDTSDDEASLLPSDKRGLEKPHQDLGEMQTKYKQSVPWGDLSVLFLAWLGLFVYSMLKGGHGAPSIVGMVCGSTAYWSLTVLVFPFFAAVTSYFGVKVLHRHELMQRYGYEYVAGDIQWNRHTTVLYPALCTVAGVAAGLLGIGGGMVKGPLLLEIGLHPQVASGTSSAMILFTSSATTIQFIVLGMLPHNYAIWYGVVGFVGSLLGQIGLSYLIRKYRKTAFVLFVIAGVIGASGTVMGFLGIQVVLLHGFRGFRSLCYAV</sequence>
<dbReference type="AlphaFoldDB" id="A0A485KV19"/>
<dbReference type="OrthoDB" id="434519at2759"/>
<name>A0A485KV19_9STRA</name>
<feature type="compositionally biased region" description="Basic and acidic residues" evidence="5">
    <location>
        <begin position="299"/>
        <end position="309"/>
    </location>
</feature>
<feature type="transmembrane region" description="Helical" evidence="6">
    <location>
        <begin position="184"/>
        <end position="210"/>
    </location>
</feature>
<keyword evidence="3 6" id="KW-1133">Transmembrane helix</keyword>
<evidence type="ECO:0000256" key="1">
    <source>
        <dbReference type="ARBA" id="ARBA00004141"/>
    </source>
</evidence>
<dbReference type="Proteomes" id="UP000332933">
    <property type="component" value="Unassembled WGS sequence"/>
</dbReference>
<dbReference type="EMBL" id="VJMH01005337">
    <property type="protein sequence ID" value="KAF0697242.1"/>
    <property type="molecule type" value="Genomic_DNA"/>
</dbReference>
<feature type="transmembrane region" description="Helical" evidence="6">
    <location>
        <begin position="411"/>
        <end position="434"/>
    </location>
</feature>
<dbReference type="GO" id="GO:0016020">
    <property type="term" value="C:membrane"/>
    <property type="evidence" value="ECO:0007669"/>
    <property type="project" value="UniProtKB-SubCell"/>
</dbReference>
<comment type="subcellular location">
    <subcellularLocation>
        <location evidence="1">Membrane</location>
        <topology evidence="1">Multi-pass membrane protein</topology>
    </subcellularLocation>
</comment>
<proteinExistence type="predicted"/>
<evidence type="ECO:0000313" key="7">
    <source>
        <dbReference type="EMBL" id="KAF0697242.1"/>
    </source>
</evidence>
<evidence type="ECO:0000256" key="4">
    <source>
        <dbReference type="ARBA" id="ARBA00023136"/>
    </source>
</evidence>
<feature type="transmembrane region" description="Helical" evidence="6">
    <location>
        <begin position="507"/>
        <end position="534"/>
    </location>
</feature>
<dbReference type="EMBL" id="CAADRA010005358">
    <property type="protein sequence ID" value="VFT88925.1"/>
    <property type="molecule type" value="Genomic_DNA"/>
</dbReference>
<dbReference type="GO" id="GO:0016567">
    <property type="term" value="P:protein ubiquitination"/>
    <property type="evidence" value="ECO:0007669"/>
    <property type="project" value="TreeGrafter"/>
</dbReference>
<dbReference type="InterPro" id="IPR002781">
    <property type="entry name" value="TM_pro_TauE-like"/>
</dbReference>
<dbReference type="GO" id="GO:0031464">
    <property type="term" value="C:Cul4A-RING E3 ubiquitin ligase complex"/>
    <property type="evidence" value="ECO:0007669"/>
    <property type="project" value="TreeGrafter"/>
</dbReference>
<protein>
    <submittedName>
        <fullName evidence="8">Aste57867_12070 protein</fullName>
    </submittedName>
</protein>
<evidence type="ECO:0000256" key="5">
    <source>
        <dbReference type="SAM" id="MobiDB-lite"/>
    </source>
</evidence>
<keyword evidence="2 6" id="KW-0812">Transmembrane</keyword>
<accession>A0A485KV19</accession>
<feature type="region of interest" description="Disordered" evidence="5">
    <location>
        <begin position="286"/>
        <end position="309"/>
    </location>
</feature>
<keyword evidence="9" id="KW-1185">Reference proteome</keyword>
<evidence type="ECO:0000313" key="9">
    <source>
        <dbReference type="Proteomes" id="UP000332933"/>
    </source>
</evidence>
<dbReference type="Pfam" id="PF01925">
    <property type="entry name" value="TauE"/>
    <property type="match status" value="2"/>
</dbReference>
<evidence type="ECO:0000256" key="3">
    <source>
        <dbReference type="ARBA" id="ARBA00022989"/>
    </source>
</evidence>
<dbReference type="PANTHER" id="PTHR14255">
    <property type="entry name" value="CEREBLON"/>
    <property type="match status" value="1"/>
</dbReference>
<reference evidence="7" key="2">
    <citation type="submission" date="2019-06" db="EMBL/GenBank/DDBJ databases">
        <title>Genomics analysis of Aphanomyces spp. identifies a new class of oomycete effector associated with host adaptation.</title>
        <authorList>
            <person name="Gaulin E."/>
        </authorList>
    </citation>
    <scope>NUCLEOTIDE SEQUENCE</scope>
    <source>
        <strain evidence="7">CBS 578.67</strain>
    </source>
</reference>
<gene>
    <name evidence="8" type="primary">Aste57867_12070</name>
    <name evidence="7" type="ORF">As57867_012025</name>
    <name evidence="8" type="ORF">ASTE57867_12070</name>
</gene>